<accession>A0AAV4DBM1</accession>
<gene>
    <name evidence="2" type="ORF">PoB_006794000</name>
</gene>
<dbReference type="Proteomes" id="UP000735302">
    <property type="component" value="Unassembled WGS sequence"/>
</dbReference>
<protein>
    <submittedName>
        <fullName evidence="2">Uncharacterized protein</fullName>
    </submittedName>
</protein>
<feature type="region of interest" description="Disordered" evidence="1">
    <location>
        <begin position="1"/>
        <end position="37"/>
    </location>
</feature>
<evidence type="ECO:0000313" key="3">
    <source>
        <dbReference type="Proteomes" id="UP000735302"/>
    </source>
</evidence>
<comment type="caution">
    <text evidence="2">The sequence shown here is derived from an EMBL/GenBank/DDBJ whole genome shotgun (WGS) entry which is preliminary data.</text>
</comment>
<name>A0AAV4DBM1_9GAST</name>
<organism evidence="2 3">
    <name type="scientific">Plakobranchus ocellatus</name>
    <dbReference type="NCBI Taxonomy" id="259542"/>
    <lineage>
        <taxon>Eukaryota</taxon>
        <taxon>Metazoa</taxon>
        <taxon>Spiralia</taxon>
        <taxon>Lophotrochozoa</taxon>
        <taxon>Mollusca</taxon>
        <taxon>Gastropoda</taxon>
        <taxon>Heterobranchia</taxon>
        <taxon>Euthyneura</taxon>
        <taxon>Panpulmonata</taxon>
        <taxon>Sacoglossa</taxon>
        <taxon>Placobranchoidea</taxon>
        <taxon>Plakobranchidae</taxon>
        <taxon>Plakobranchus</taxon>
    </lineage>
</organism>
<reference evidence="2 3" key="1">
    <citation type="journal article" date="2021" name="Elife">
        <title>Chloroplast acquisition without the gene transfer in kleptoplastic sea slugs, Plakobranchus ocellatus.</title>
        <authorList>
            <person name="Maeda T."/>
            <person name="Takahashi S."/>
            <person name="Yoshida T."/>
            <person name="Shimamura S."/>
            <person name="Takaki Y."/>
            <person name="Nagai Y."/>
            <person name="Toyoda A."/>
            <person name="Suzuki Y."/>
            <person name="Arimoto A."/>
            <person name="Ishii H."/>
            <person name="Satoh N."/>
            <person name="Nishiyama T."/>
            <person name="Hasebe M."/>
            <person name="Maruyama T."/>
            <person name="Minagawa J."/>
            <person name="Obokata J."/>
            <person name="Shigenobu S."/>
        </authorList>
    </citation>
    <scope>NUCLEOTIDE SEQUENCE [LARGE SCALE GENOMIC DNA]</scope>
</reference>
<evidence type="ECO:0000313" key="2">
    <source>
        <dbReference type="EMBL" id="GFO41435.1"/>
    </source>
</evidence>
<feature type="compositionally biased region" description="Polar residues" evidence="1">
    <location>
        <begin position="17"/>
        <end position="26"/>
    </location>
</feature>
<dbReference type="AlphaFoldDB" id="A0AAV4DBM1"/>
<dbReference type="EMBL" id="BLXT01007690">
    <property type="protein sequence ID" value="GFO41435.1"/>
    <property type="molecule type" value="Genomic_DNA"/>
</dbReference>
<sequence>MKRRRGYGRDEREEALESNSSVPSSAQRDRSISEPKPSCENAQLFNAIVQNQNKTQSSIPQLIISLPLPSPLSTLAVFRVHSDINGS</sequence>
<keyword evidence="3" id="KW-1185">Reference proteome</keyword>
<proteinExistence type="predicted"/>
<evidence type="ECO:0000256" key="1">
    <source>
        <dbReference type="SAM" id="MobiDB-lite"/>
    </source>
</evidence>